<dbReference type="PANTHER" id="PTHR38663">
    <property type="match status" value="1"/>
</dbReference>
<protein>
    <submittedName>
        <fullName evidence="3">FAD/NAD(P)-binding domain-containing protein</fullName>
    </submittedName>
</protein>
<feature type="compositionally biased region" description="Basic residues" evidence="1">
    <location>
        <begin position="143"/>
        <end position="154"/>
    </location>
</feature>
<name>A0A6A5WHW8_9PLEO</name>
<evidence type="ECO:0000313" key="3">
    <source>
        <dbReference type="EMBL" id="KAF2001262.1"/>
    </source>
</evidence>
<dbReference type="OrthoDB" id="76038at2759"/>
<dbReference type="PANTHER" id="PTHR38663:SF1">
    <property type="entry name" value="L-ORNITHINE N(5)-MONOOXYGENASE"/>
    <property type="match status" value="1"/>
</dbReference>
<proteinExistence type="predicted"/>
<evidence type="ECO:0000313" key="4">
    <source>
        <dbReference type="Proteomes" id="UP000799779"/>
    </source>
</evidence>
<dbReference type="InterPro" id="IPR036188">
    <property type="entry name" value="FAD/NAD-bd_sf"/>
</dbReference>
<dbReference type="Proteomes" id="UP000799779">
    <property type="component" value="Unassembled WGS sequence"/>
</dbReference>
<dbReference type="Gene3D" id="3.50.50.60">
    <property type="entry name" value="FAD/NAD(P)-binding domain"/>
    <property type="match status" value="1"/>
</dbReference>
<dbReference type="SUPFAM" id="SSF51905">
    <property type="entry name" value="FAD/NAD(P)-binding domain"/>
    <property type="match status" value="1"/>
</dbReference>
<evidence type="ECO:0000256" key="1">
    <source>
        <dbReference type="SAM" id="MobiDB-lite"/>
    </source>
</evidence>
<evidence type="ECO:0000259" key="2">
    <source>
        <dbReference type="Pfam" id="PF07992"/>
    </source>
</evidence>
<feature type="domain" description="FAD/NAD(P)-binding" evidence="2">
    <location>
        <begin position="246"/>
        <end position="445"/>
    </location>
</feature>
<accession>A0A6A5WHW8</accession>
<feature type="region of interest" description="Disordered" evidence="1">
    <location>
        <begin position="141"/>
        <end position="168"/>
    </location>
</feature>
<gene>
    <name evidence="3" type="ORF">P154DRAFT_175426</name>
</gene>
<dbReference type="GO" id="GO:0016491">
    <property type="term" value="F:oxidoreductase activity"/>
    <property type="evidence" value="ECO:0007669"/>
    <property type="project" value="InterPro"/>
</dbReference>
<keyword evidence="4" id="KW-1185">Reference proteome</keyword>
<sequence length="554" mass="62391">MHIHDVIIIGGGPCGLAIASRLREHTPSATFTDDEHQRYHWIRKHGQKMNIKNYRSGADYNPKFLHKPHAKDGLDMLVIDAEGAKWMTRWNRLFKTFSITHLRSPMFFHVDPADRDALLAYTHENCRQCELQELPGCVGKEMSKHRKKQRRKGSGRISQSGPDIDERDRHDYFTPSSSLFDAHCSKIVDRYQLYEGMIRHDAVLNIEYTSVSSFDECEVGSDISNCSSPDDESAFRLTTRDGVYFARIVVLAVGPGNAPSIPSIPGLLQHTLYLGHCHAMQLNDFPSPSVKNKIAKRASTNILIVGGGLTSIQLADLALKRGVTKVWLLMRGPLKVKYFDIDLDWVGKFRNVNQASFWSADTDEERLEMFLQARNGGSITPRYRKILDKHIASGKIVLHTHTTLKSVQWVPDTHIWTSVVSSPSVSFPEMDYIVFATGVQSDIRTLPFLQKFQKEHPIDCVGSLPCLNDDLMWNDDVPLFVTGRLAGLRLGPGAPNLVGARVGAERIAWNISDILENRKEKNSVGKGVEGYEKEALTQYASGRRNRFDSLIDGH</sequence>
<dbReference type="Pfam" id="PF07992">
    <property type="entry name" value="Pyr_redox_2"/>
    <property type="match status" value="1"/>
</dbReference>
<reference evidence="3" key="1">
    <citation type="journal article" date="2020" name="Stud. Mycol.">
        <title>101 Dothideomycetes genomes: a test case for predicting lifestyles and emergence of pathogens.</title>
        <authorList>
            <person name="Haridas S."/>
            <person name="Albert R."/>
            <person name="Binder M."/>
            <person name="Bloem J."/>
            <person name="Labutti K."/>
            <person name="Salamov A."/>
            <person name="Andreopoulos B."/>
            <person name="Baker S."/>
            <person name="Barry K."/>
            <person name="Bills G."/>
            <person name="Bluhm B."/>
            <person name="Cannon C."/>
            <person name="Castanera R."/>
            <person name="Culley D."/>
            <person name="Daum C."/>
            <person name="Ezra D."/>
            <person name="Gonzalez J."/>
            <person name="Henrissat B."/>
            <person name="Kuo A."/>
            <person name="Liang C."/>
            <person name="Lipzen A."/>
            <person name="Lutzoni F."/>
            <person name="Magnuson J."/>
            <person name="Mondo S."/>
            <person name="Nolan M."/>
            <person name="Ohm R."/>
            <person name="Pangilinan J."/>
            <person name="Park H.-J."/>
            <person name="Ramirez L."/>
            <person name="Alfaro M."/>
            <person name="Sun H."/>
            <person name="Tritt A."/>
            <person name="Yoshinaga Y."/>
            <person name="Zwiers L.-H."/>
            <person name="Turgeon B."/>
            <person name="Goodwin S."/>
            <person name="Spatafora J."/>
            <person name="Crous P."/>
            <person name="Grigoriev I."/>
        </authorList>
    </citation>
    <scope>NUCLEOTIDE SEQUENCE</scope>
    <source>
        <strain evidence="3">CBS 123094</strain>
    </source>
</reference>
<dbReference type="AlphaFoldDB" id="A0A6A5WHW8"/>
<dbReference type="InterPro" id="IPR023753">
    <property type="entry name" value="FAD/NAD-binding_dom"/>
</dbReference>
<organism evidence="3 4">
    <name type="scientific">Amniculicola lignicola CBS 123094</name>
    <dbReference type="NCBI Taxonomy" id="1392246"/>
    <lineage>
        <taxon>Eukaryota</taxon>
        <taxon>Fungi</taxon>
        <taxon>Dikarya</taxon>
        <taxon>Ascomycota</taxon>
        <taxon>Pezizomycotina</taxon>
        <taxon>Dothideomycetes</taxon>
        <taxon>Pleosporomycetidae</taxon>
        <taxon>Pleosporales</taxon>
        <taxon>Amniculicolaceae</taxon>
        <taxon>Amniculicola</taxon>
    </lineage>
</organism>
<dbReference type="EMBL" id="ML977584">
    <property type="protein sequence ID" value="KAF2001262.1"/>
    <property type="molecule type" value="Genomic_DNA"/>
</dbReference>